<accession>A0A645GXT1</accession>
<dbReference type="AlphaFoldDB" id="A0A645GXT1"/>
<protein>
    <submittedName>
        <fullName evidence="1">Uncharacterized protein</fullName>
    </submittedName>
</protein>
<sequence>MAGTDVVAAVVQTVLLHGIGFDIHAGVDVHRFIVWRAGIAVKVLDVADQVDHGGGEGCITRDLELRTIHRHARCRHEGRQAEGLRQRDGCTRGRTIQLGFFRRGGVQAAFEFVDQAAVVGEAQFRVAFGIG</sequence>
<comment type="caution">
    <text evidence="1">The sequence shown here is derived from an EMBL/GenBank/DDBJ whole genome shotgun (WGS) entry which is preliminary data.</text>
</comment>
<reference evidence="1" key="1">
    <citation type="submission" date="2019-08" db="EMBL/GenBank/DDBJ databases">
        <authorList>
            <person name="Kucharzyk K."/>
            <person name="Murdoch R.W."/>
            <person name="Higgins S."/>
            <person name="Loffler F."/>
        </authorList>
    </citation>
    <scope>NUCLEOTIDE SEQUENCE</scope>
</reference>
<dbReference type="EMBL" id="VSSQ01081713">
    <property type="protein sequence ID" value="MPN30559.1"/>
    <property type="molecule type" value="Genomic_DNA"/>
</dbReference>
<name>A0A645GXT1_9ZZZZ</name>
<gene>
    <name evidence="1" type="ORF">SDC9_178030</name>
</gene>
<proteinExistence type="predicted"/>
<evidence type="ECO:0000313" key="1">
    <source>
        <dbReference type="EMBL" id="MPN30559.1"/>
    </source>
</evidence>
<organism evidence="1">
    <name type="scientific">bioreactor metagenome</name>
    <dbReference type="NCBI Taxonomy" id="1076179"/>
    <lineage>
        <taxon>unclassified sequences</taxon>
        <taxon>metagenomes</taxon>
        <taxon>ecological metagenomes</taxon>
    </lineage>
</organism>